<feature type="region of interest" description="Disordered" evidence="1">
    <location>
        <begin position="1"/>
        <end position="26"/>
    </location>
</feature>
<evidence type="ECO:0000313" key="2">
    <source>
        <dbReference type="EMBL" id="ALG09089.1"/>
    </source>
</evidence>
<sequence>MEDRQLTHLPLDLRHEPDRAGPGADHRDEFAGQVVLVVPLGGVESPARKSAIPGMPGPDGRDNWPTAGMSTPNWNVSPDAVRTRQRPSNSASVTSLPNRMCLSMPCFFAVAPRYAWISACLEHRRGQVRCG</sequence>
<organism evidence="2 3">
    <name type="scientific">Kibdelosporangium phytohabitans</name>
    <dbReference type="NCBI Taxonomy" id="860235"/>
    <lineage>
        <taxon>Bacteria</taxon>
        <taxon>Bacillati</taxon>
        <taxon>Actinomycetota</taxon>
        <taxon>Actinomycetes</taxon>
        <taxon>Pseudonocardiales</taxon>
        <taxon>Pseudonocardiaceae</taxon>
        <taxon>Kibdelosporangium</taxon>
    </lineage>
</organism>
<evidence type="ECO:0000313" key="3">
    <source>
        <dbReference type="Proteomes" id="UP000063699"/>
    </source>
</evidence>
<evidence type="ECO:0000256" key="1">
    <source>
        <dbReference type="SAM" id="MobiDB-lite"/>
    </source>
</evidence>
<protein>
    <submittedName>
        <fullName evidence="2">Uncharacterized protein</fullName>
    </submittedName>
</protein>
<gene>
    <name evidence="2" type="ORF">AOZ06_21145</name>
</gene>
<dbReference type="AlphaFoldDB" id="A0A0N9HZV3"/>
<feature type="region of interest" description="Disordered" evidence="1">
    <location>
        <begin position="46"/>
        <end position="96"/>
    </location>
</feature>
<dbReference type="Proteomes" id="UP000063699">
    <property type="component" value="Chromosome"/>
</dbReference>
<feature type="compositionally biased region" description="Polar residues" evidence="1">
    <location>
        <begin position="86"/>
        <end position="96"/>
    </location>
</feature>
<dbReference type="EMBL" id="CP012752">
    <property type="protein sequence ID" value="ALG09089.1"/>
    <property type="molecule type" value="Genomic_DNA"/>
</dbReference>
<keyword evidence="3" id="KW-1185">Reference proteome</keyword>
<name>A0A0N9HZV3_9PSEU</name>
<reference evidence="2 3" key="1">
    <citation type="submission" date="2015-07" db="EMBL/GenBank/DDBJ databases">
        <title>Genome sequencing of Kibdelosporangium phytohabitans.</title>
        <authorList>
            <person name="Qin S."/>
            <person name="Xing K."/>
        </authorList>
    </citation>
    <scope>NUCLEOTIDE SEQUENCE [LARGE SCALE GENOMIC DNA]</scope>
    <source>
        <strain evidence="2 3">KLBMP1111</strain>
    </source>
</reference>
<accession>A0A0N9HZV3</accession>
<proteinExistence type="predicted"/>
<dbReference type="KEGG" id="kphy:AOZ06_21145"/>